<organism evidence="5 6">
    <name type="scientific">Prosthecobacter vanneervenii</name>
    <dbReference type="NCBI Taxonomy" id="48466"/>
    <lineage>
        <taxon>Bacteria</taxon>
        <taxon>Pseudomonadati</taxon>
        <taxon>Verrucomicrobiota</taxon>
        <taxon>Verrucomicrobiia</taxon>
        <taxon>Verrucomicrobiales</taxon>
        <taxon>Verrucomicrobiaceae</taxon>
        <taxon>Prosthecobacter</taxon>
    </lineage>
</organism>
<gene>
    <name evidence="5" type="ORF">HNQ65_001895</name>
</gene>
<dbReference type="PANTHER" id="PTHR12756:SF11">
    <property type="entry name" value="CYTOSOLIC CARBOXYPEPTIDASE 1"/>
    <property type="match status" value="1"/>
</dbReference>
<dbReference type="PANTHER" id="PTHR12756">
    <property type="entry name" value="CYTOSOLIC CARBOXYPEPTIDASE"/>
    <property type="match status" value="1"/>
</dbReference>
<dbReference type="Gene3D" id="2.60.40.3120">
    <property type="match status" value="1"/>
</dbReference>
<keyword evidence="6" id="KW-1185">Reference proteome</keyword>
<feature type="chain" id="PRO_5030913216" description="Peptidase M14 domain-containing protein" evidence="3">
    <location>
        <begin position="18"/>
        <end position="403"/>
    </location>
</feature>
<dbReference type="RefSeq" id="WP_184339250.1">
    <property type="nucleotide sequence ID" value="NZ_JACHIG010000003.1"/>
</dbReference>
<evidence type="ECO:0000256" key="2">
    <source>
        <dbReference type="PROSITE-ProRule" id="PRU01379"/>
    </source>
</evidence>
<dbReference type="Gene3D" id="3.40.630.10">
    <property type="entry name" value="Zn peptidases"/>
    <property type="match status" value="1"/>
</dbReference>
<dbReference type="InterPro" id="IPR000834">
    <property type="entry name" value="Peptidase_M14"/>
</dbReference>
<evidence type="ECO:0000256" key="1">
    <source>
        <dbReference type="ARBA" id="ARBA00001947"/>
    </source>
</evidence>
<dbReference type="InterPro" id="IPR050821">
    <property type="entry name" value="Cytosolic_carboxypeptidase"/>
</dbReference>
<feature type="domain" description="Peptidase M14" evidence="4">
    <location>
        <begin position="138"/>
        <end position="403"/>
    </location>
</feature>
<reference evidence="5 6" key="1">
    <citation type="submission" date="2020-08" db="EMBL/GenBank/DDBJ databases">
        <title>Genomic Encyclopedia of Type Strains, Phase IV (KMG-IV): sequencing the most valuable type-strain genomes for metagenomic binning, comparative biology and taxonomic classification.</title>
        <authorList>
            <person name="Goeker M."/>
        </authorList>
    </citation>
    <scope>NUCLEOTIDE SEQUENCE [LARGE SCALE GENOMIC DNA]</scope>
    <source>
        <strain evidence="5 6">DSM 12252</strain>
    </source>
</reference>
<dbReference type="GO" id="GO:0006508">
    <property type="term" value="P:proteolysis"/>
    <property type="evidence" value="ECO:0007669"/>
    <property type="project" value="InterPro"/>
</dbReference>
<evidence type="ECO:0000256" key="3">
    <source>
        <dbReference type="SAM" id="SignalP"/>
    </source>
</evidence>
<dbReference type="InterPro" id="IPR040626">
    <property type="entry name" value="Pepdidase_M14_N"/>
</dbReference>
<dbReference type="Proteomes" id="UP000590740">
    <property type="component" value="Unassembled WGS sequence"/>
</dbReference>
<dbReference type="GO" id="GO:0004181">
    <property type="term" value="F:metallocarboxypeptidase activity"/>
    <property type="evidence" value="ECO:0007669"/>
    <property type="project" value="InterPro"/>
</dbReference>
<feature type="signal peptide" evidence="3">
    <location>
        <begin position="1"/>
        <end position="17"/>
    </location>
</feature>
<protein>
    <recommendedName>
        <fullName evidence="4">Peptidase M14 domain-containing protein</fullName>
    </recommendedName>
</protein>
<dbReference type="AlphaFoldDB" id="A0A7W7Y9X2"/>
<dbReference type="EMBL" id="JACHIG010000003">
    <property type="protein sequence ID" value="MBB5032318.1"/>
    <property type="molecule type" value="Genomic_DNA"/>
</dbReference>
<comment type="cofactor">
    <cofactor evidence="1">
        <name>Zn(2+)</name>
        <dbReference type="ChEBI" id="CHEBI:29105"/>
    </cofactor>
</comment>
<name>A0A7W7Y9X2_9BACT</name>
<accession>A0A7W7Y9X2</accession>
<comment type="caution">
    <text evidence="5">The sequence shown here is derived from an EMBL/GenBank/DDBJ whole genome shotgun (WGS) entry which is preliminary data.</text>
</comment>
<dbReference type="PROSITE" id="PS52035">
    <property type="entry name" value="PEPTIDASE_M14"/>
    <property type="match status" value="1"/>
</dbReference>
<comment type="similarity">
    <text evidence="2">Belongs to the peptidase M14 family.</text>
</comment>
<keyword evidence="3" id="KW-0732">Signal</keyword>
<dbReference type="GO" id="GO:0008270">
    <property type="term" value="F:zinc ion binding"/>
    <property type="evidence" value="ECO:0007669"/>
    <property type="project" value="InterPro"/>
</dbReference>
<dbReference type="SUPFAM" id="SSF53187">
    <property type="entry name" value="Zn-dependent exopeptidases"/>
    <property type="match status" value="1"/>
</dbReference>
<evidence type="ECO:0000259" key="4">
    <source>
        <dbReference type="PROSITE" id="PS52035"/>
    </source>
</evidence>
<evidence type="ECO:0000313" key="6">
    <source>
        <dbReference type="Proteomes" id="UP000590740"/>
    </source>
</evidence>
<proteinExistence type="inferred from homology"/>
<comment type="caution">
    <text evidence="2">Lacks conserved residue(s) required for the propagation of feature annotation.</text>
</comment>
<dbReference type="Pfam" id="PF00246">
    <property type="entry name" value="Peptidase_M14"/>
    <property type="match status" value="1"/>
</dbReference>
<sequence length="403" mass="44889">MIKSFFLLLLSSTFIHAELRVVTDFEGGNAEVVVLDQAAGRLRIMPALRGGRGWPCWWFLRLDGTSAGQKINLEVQAQTKPYRPETVLAAAWCQPDQAVLSHDGKTWKQTAKAERSADKVAVYQVQAEGPSLWLAWGPPFVPSTAETVLAEVKEKLGDEAERFELAKTRDGRPVNGIRIGKADAPRQVWVNARQHAWEAGGAWVGRGFVEWIASAEAQDFRKRCCVHFIPIMDVDNVTLGAGGKESLPQDHNRDWSEAPYHPEVAAAQKRIAQIQAAHGLDVFMDLHNPSAGDRAPFFFGPFGFERMTGLQRENYQRWMDLAAAHISGPLKVEPKYRYATYVKTEEERARMSSGWARAHGGEGTISITLETAWNTPHSTAENYMVVGAQLARALDAYLKEARH</sequence>
<evidence type="ECO:0000313" key="5">
    <source>
        <dbReference type="EMBL" id="MBB5032318.1"/>
    </source>
</evidence>
<dbReference type="Pfam" id="PF18027">
    <property type="entry name" value="Pepdidase_M14_N"/>
    <property type="match status" value="1"/>
</dbReference>